<evidence type="ECO:0000313" key="3">
    <source>
        <dbReference type="Proteomes" id="UP000676336"/>
    </source>
</evidence>
<gene>
    <name evidence="1" type="ORF">BYL167_LOCUS36486</name>
    <name evidence="2" type="ORF">SMN809_LOCUS73865</name>
</gene>
<dbReference type="Proteomes" id="UP000681967">
    <property type="component" value="Unassembled WGS sequence"/>
</dbReference>
<dbReference type="Proteomes" id="UP000676336">
    <property type="component" value="Unassembled WGS sequence"/>
</dbReference>
<accession>A0A8S3I7H1</accession>
<comment type="caution">
    <text evidence="2">The sequence shown here is derived from an EMBL/GenBank/DDBJ whole genome shotgun (WGS) entry which is preliminary data.</text>
</comment>
<dbReference type="EMBL" id="CAJOBI010328858">
    <property type="protein sequence ID" value="CAF5195620.1"/>
    <property type="molecule type" value="Genomic_DNA"/>
</dbReference>
<evidence type="ECO:0000313" key="1">
    <source>
        <dbReference type="EMBL" id="CAF4511356.1"/>
    </source>
</evidence>
<name>A0A8S3I7H1_9BILA</name>
<evidence type="ECO:0000313" key="2">
    <source>
        <dbReference type="EMBL" id="CAF5195620.1"/>
    </source>
</evidence>
<sequence>GGLGRGDDFGRAQVKENGP</sequence>
<dbReference type="EMBL" id="CAJOBH010079740">
    <property type="protein sequence ID" value="CAF4511356.1"/>
    <property type="molecule type" value="Genomic_DNA"/>
</dbReference>
<feature type="non-terminal residue" evidence="2">
    <location>
        <position position="1"/>
    </location>
</feature>
<reference evidence="2" key="1">
    <citation type="submission" date="2021-02" db="EMBL/GenBank/DDBJ databases">
        <authorList>
            <person name="Nowell W R."/>
        </authorList>
    </citation>
    <scope>NUCLEOTIDE SEQUENCE</scope>
</reference>
<organism evidence="2 3">
    <name type="scientific">Rotaria magnacalcarata</name>
    <dbReference type="NCBI Taxonomy" id="392030"/>
    <lineage>
        <taxon>Eukaryota</taxon>
        <taxon>Metazoa</taxon>
        <taxon>Spiralia</taxon>
        <taxon>Gnathifera</taxon>
        <taxon>Rotifera</taxon>
        <taxon>Eurotatoria</taxon>
        <taxon>Bdelloidea</taxon>
        <taxon>Philodinida</taxon>
        <taxon>Philodinidae</taxon>
        <taxon>Rotaria</taxon>
    </lineage>
</organism>
<protein>
    <submittedName>
        <fullName evidence="2">Uncharacterized protein</fullName>
    </submittedName>
</protein>
<proteinExistence type="predicted"/>
<dbReference type="AlphaFoldDB" id="A0A8S3I7H1"/>